<organism evidence="1 2">
    <name type="scientific">Pristionchus fissidentatus</name>
    <dbReference type="NCBI Taxonomy" id="1538716"/>
    <lineage>
        <taxon>Eukaryota</taxon>
        <taxon>Metazoa</taxon>
        <taxon>Ecdysozoa</taxon>
        <taxon>Nematoda</taxon>
        <taxon>Chromadorea</taxon>
        <taxon>Rhabditida</taxon>
        <taxon>Rhabditina</taxon>
        <taxon>Diplogasteromorpha</taxon>
        <taxon>Diplogasteroidea</taxon>
        <taxon>Neodiplogasteridae</taxon>
        <taxon>Pristionchus</taxon>
    </lineage>
</organism>
<dbReference type="EMBL" id="BTSY01000001">
    <property type="protein sequence ID" value="GMT11893.1"/>
    <property type="molecule type" value="Genomic_DNA"/>
</dbReference>
<dbReference type="Proteomes" id="UP001432322">
    <property type="component" value="Unassembled WGS sequence"/>
</dbReference>
<dbReference type="AlphaFoldDB" id="A0AAV5V0E0"/>
<name>A0AAV5V0E0_9BILA</name>
<evidence type="ECO:0000313" key="1">
    <source>
        <dbReference type="EMBL" id="GMT11893.1"/>
    </source>
</evidence>
<protein>
    <submittedName>
        <fullName evidence="1">Uncharacterized protein</fullName>
    </submittedName>
</protein>
<evidence type="ECO:0000313" key="2">
    <source>
        <dbReference type="Proteomes" id="UP001432322"/>
    </source>
</evidence>
<comment type="caution">
    <text evidence="1">The sequence shown here is derived from an EMBL/GenBank/DDBJ whole genome shotgun (WGS) entry which is preliminary data.</text>
</comment>
<keyword evidence="2" id="KW-1185">Reference proteome</keyword>
<accession>A0AAV5V0E0</accession>
<gene>
    <name evidence="1" type="ORF">PFISCL1PPCAC_3190</name>
</gene>
<proteinExistence type="predicted"/>
<reference evidence="1" key="1">
    <citation type="submission" date="2023-10" db="EMBL/GenBank/DDBJ databases">
        <title>Genome assembly of Pristionchus species.</title>
        <authorList>
            <person name="Yoshida K."/>
            <person name="Sommer R.J."/>
        </authorList>
    </citation>
    <scope>NUCLEOTIDE SEQUENCE</scope>
    <source>
        <strain evidence="1">RS5133</strain>
    </source>
</reference>
<sequence>MSCAQTNEISGVFRTPSLPSLLSPSHSLHSFVETRTQSHSLKLAFCLLSQTSLPLLLLGRTVRSRRGAHANDSYERNLLSCRRFLCLYSIVHSSDSAALNFDPLVTPLVAERSRCCAWISSCVE</sequence>